<dbReference type="Proteomes" id="UP000821845">
    <property type="component" value="Chromosome 3"/>
</dbReference>
<dbReference type="EMBL" id="CM023483">
    <property type="protein sequence ID" value="KAH6935817.1"/>
    <property type="molecule type" value="Genomic_DNA"/>
</dbReference>
<evidence type="ECO:0000313" key="1">
    <source>
        <dbReference type="EMBL" id="KAH6935817.1"/>
    </source>
</evidence>
<organism evidence="1 2">
    <name type="scientific">Hyalomma asiaticum</name>
    <name type="common">Tick</name>
    <dbReference type="NCBI Taxonomy" id="266040"/>
    <lineage>
        <taxon>Eukaryota</taxon>
        <taxon>Metazoa</taxon>
        <taxon>Ecdysozoa</taxon>
        <taxon>Arthropoda</taxon>
        <taxon>Chelicerata</taxon>
        <taxon>Arachnida</taxon>
        <taxon>Acari</taxon>
        <taxon>Parasitiformes</taxon>
        <taxon>Ixodida</taxon>
        <taxon>Ixodoidea</taxon>
        <taxon>Ixodidae</taxon>
        <taxon>Hyalomminae</taxon>
        <taxon>Hyalomma</taxon>
    </lineage>
</organism>
<name>A0ACB7SP33_HYAAI</name>
<gene>
    <name evidence="1" type="ORF">HPB50_010308</name>
</gene>
<evidence type="ECO:0000313" key="2">
    <source>
        <dbReference type="Proteomes" id="UP000821845"/>
    </source>
</evidence>
<proteinExistence type="predicted"/>
<sequence>MDQYFPGIASGSTEPNTLDSTTSGHTNSDGPHSCHTYLFAPLESNGADEELQSFAGNNCTAQCPEQCHVAVPQPQEQFASGHLVTPSPSQHPPFNGCCEPPSPSHQQNVGSGCPQGLTEPGFVSSIKPAQTGLTEIFTTLGKHYAPRVSEVVGSFKFFSRHRKEGETVHSGSGNFDRSQSSRVHNVDDLPVSAEEHEAFDLWTLQTVVRSPVRW</sequence>
<protein>
    <submittedName>
        <fullName evidence="1">Uncharacterized protein</fullName>
    </submittedName>
</protein>
<accession>A0ACB7SP33</accession>
<keyword evidence="2" id="KW-1185">Reference proteome</keyword>
<comment type="caution">
    <text evidence="1">The sequence shown here is derived from an EMBL/GenBank/DDBJ whole genome shotgun (WGS) entry which is preliminary data.</text>
</comment>
<reference evidence="1" key="1">
    <citation type="submission" date="2020-05" db="EMBL/GenBank/DDBJ databases">
        <title>Large-scale comparative analyses of tick genomes elucidate their genetic diversity and vector capacities.</title>
        <authorList>
            <person name="Jia N."/>
            <person name="Wang J."/>
            <person name="Shi W."/>
            <person name="Du L."/>
            <person name="Sun Y."/>
            <person name="Zhan W."/>
            <person name="Jiang J."/>
            <person name="Wang Q."/>
            <person name="Zhang B."/>
            <person name="Ji P."/>
            <person name="Sakyi L.B."/>
            <person name="Cui X."/>
            <person name="Yuan T."/>
            <person name="Jiang B."/>
            <person name="Yang W."/>
            <person name="Lam T.T.-Y."/>
            <person name="Chang Q."/>
            <person name="Ding S."/>
            <person name="Wang X."/>
            <person name="Zhu J."/>
            <person name="Ruan X."/>
            <person name="Zhao L."/>
            <person name="Wei J."/>
            <person name="Que T."/>
            <person name="Du C."/>
            <person name="Cheng J."/>
            <person name="Dai P."/>
            <person name="Han X."/>
            <person name="Huang E."/>
            <person name="Gao Y."/>
            <person name="Liu J."/>
            <person name="Shao H."/>
            <person name="Ye R."/>
            <person name="Li L."/>
            <person name="Wei W."/>
            <person name="Wang X."/>
            <person name="Wang C."/>
            <person name="Yang T."/>
            <person name="Huo Q."/>
            <person name="Li W."/>
            <person name="Guo W."/>
            <person name="Chen H."/>
            <person name="Zhou L."/>
            <person name="Ni X."/>
            <person name="Tian J."/>
            <person name="Zhou Y."/>
            <person name="Sheng Y."/>
            <person name="Liu T."/>
            <person name="Pan Y."/>
            <person name="Xia L."/>
            <person name="Li J."/>
            <person name="Zhao F."/>
            <person name="Cao W."/>
        </authorList>
    </citation>
    <scope>NUCLEOTIDE SEQUENCE</scope>
    <source>
        <strain evidence="1">Hyas-2018</strain>
    </source>
</reference>